<organism evidence="2 3">
    <name type="scientific">Aspergillus indologenus CBS 114.80</name>
    <dbReference type="NCBI Taxonomy" id="1450541"/>
    <lineage>
        <taxon>Eukaryota</taxon>
        <taxon>Fungi</taxon>
        <taxon>Dikarya</taxon>
        <taxon>Ascomycota</taxon>
        <taxon>Pezizomycotina</taxon>
        <taxon>Eurotiomycetes</taxon>
        <taxon>Eurotiomycetidae</taxon>
        <taxon>Eurotiales</taxon>
        <taxon>Aspergillaceae</taxon>
        <taxon>Aspergillus</taxon>
        <taxon>Aspergillus subgen. Circumdati</taxon>
    </lineage>
</organism>
<dbReference type="AlphaFoldDB" id="A0A2V5HTS8"/>
<evidence type="ECO:0000313" key="3">
    <source>
        <dbReference type="Proteomes" id="UP000248817"/>
    </source>
</evidence>
<sequence>MFSRAFSRPPLRSSVSSVSSSPKEGPVHPSDAATPSVSFLQPVTRVFSAFSSFFSPVRPVRPLEGASPRSILVKPVDGDVRTVKPKKQVSFAEADTVSTVSRWLVPGVNVWADKDLTDPSIREYDMIERNGPRRSPGTPETRHTDACVGEILSKIRLGNRCRFHLEVMLVLDRYFRKSAWMTDVDFTAKRRLCWIDTFGNLFE</sequence>
<keyword evidence="3" id="KW-1185">Reference proteome</keyword>
<protein>
    <submittedName>
        <fullName evidence="2">Uncharacterized protein</fullName>
    </submittedName>
</protein>
<dbReference type="Proteomes" id="UP000248817">
    <property type="component" value="Unassembled WGS sequence"/>
</dbReference>
<dbReference type="EMBL" id="KZ825561">
    <property type="protein sequence ID" value="PYI27829.1"/>
    <property type="molecule type" value="Genomic_DNA"/>
</dbReference>
<feature type="region of interest" description="Disordered" evidence="1">
    <location>
        <begin position="1"/>
        <end position="35"/>
    </location>
</feature>
<accession>A0A2V5HTS8</accession>
<evidence type="ECO:0000313" key="2">
    <source>
        <dbReference type="EMBL" id="PYI27829.1"/>
    </source>
</evidence>
<name>A0A2V5HTS8_9EURO</name>
<proteinExistence type="predicted"/>
<evidence type="ECO:0000256" key="1">
    <source>
        <dbReference type="SAM" id="MobiDB-lite"/>
    </source>
</evidence>
<gene>
    <name evidence="2" type="ORF">BP00DRAFT_449914</name>
</gene>
<reference evidence="2 3" key="1">
    <citation type="submission" date="2018-02" db="EMBL/GenBank/DDBJ databases">
        <title>The genomes of Aspergillus section Nigri reveals drivers in fungal speciation.</title>
        <authorList>
            <consortium name="DOE Joint Genome Institute"/>
            <person name="Vesth T.C."/>
            <person name="Nybo J."/>
            <person name="Theobald S."/>
            <person name="Brandl J."/>
            <person name="Frisvad J.C."/>
            <person name="Nielsen K.F."/>
            <person name="Lyhne E.K."/>
            <person name="Kogle M.E."/>
            <person name="Kuo A."/>
            <person name="Riley R."/>
            <person name="Clum A."/>
            <person name="Nolan M."/>
            <person name="Lipzen A."/>
            <person name="Salamov A."/>
            <person name="Henrissat B."/>
            <person name="Wiebenga A."/>
            <person name="De vries R.P."/>
            <person name="Grigoriev I.V."/>
            <person name="Mortensen U.H."/>
            <person name="Andersen M.R."/>
            <person name="Baker S.E."/>
        </authorList>
    </citation>
    <scope>NUCLEOTIDE SEQUENCE [LARGE SCALE GENOMIC DNA]</scope>
    <source>
        <strain evidence="2 3">CBS 114.80</strain>
    </source>
</reference>